<organism evidence="1 2">
    <name type="scientific">Trichobilharzia regenti</name>
    <name type="common">Nasal bird schistosome</name>
    <dbReference type="NCBI Taxonomy" id="157069"/>
    <lineage>
        <taxon>Eukaryota</taxon>
        <taxon>Metazoa</taxon>
        <taxon>Spiralia</taxon>
        <taxon>Lophotrochozoa</taxon>
        <taxon>Platyhelminthes</taxon>
        <taxon>Trematoda</taxon>
        <taxon>Digenea</taxon>
        <taxon>Strigeidida</taxon>
        <taxon>Schistosomatoidea</taxon>
        <taxon>Schistosomatidae</taxon>
        <taxon>Trichobilharzia</taxon>
    </lineage>
</organism>
<proteinExistence type="predicted"/>
<reference evidence="1" key="1">
    <citation type="submission" date="2022-06" db="EMBL/GenBank/DDBJ databases">
        <authorList>
            <person name="Berger JAMES D."/>
            <person name="Berger JAMES D."/>
        </authorList>
    </citation>
    <scope>NUCLEOTIDE SEQUENCE [LARGE SCALE GENOMIC DNA]</scope>
</reference>
<protein>
    <submittedName>
        <fullName evidence="2">Uncharacterized protein</fullName>
    </submittedName>
</protein>
<evidence type="ECO:0000313" key="2">
    <source>
        <dbReference type="WBParaSite" id="TREG1_138800.1"/>
    </source>
</evidence>
<reference evidence="2" key="2">
    <citation type="submission" date="2023-11" db="UniProtKB">
        <authorList>
            <consortium name="WormBaseParasite"/>
        </authorList>
    </citation>
    <scope>IDENTIFICATION</scope>
</reference>
<dbReference type="AlphaFoldDB" id="A0AA85J928"/>
<keyword evidence="1" id="KW-1185">Reference proteome</keyword>
<name>A0AA85J928_TRIRE</name>
<evidence type="ECO:0000313" key="1">
    <source>
        <dbReference type="Proteomes" id="UP000050795"/>
    </source>
</evidence>
<sequence>MGKGNDKQSSGGDNAFENDQWDRSIDKLLYTETKRTPLTDANITDFSSAGNYLGLTSDYLSINTEDYARRESINGSTDILHKDYLHLSCYDANEKHSSVTTLRDQGNELSTNMETIASSRRKYKSKSFLFINPIQKIDRPLSCHLQTSSPPTPPPAPPISHPDMNDMKIGDDKDSETLQCLRKSKSFKHIAGDSISTMSVNDGTLTPKLLNKENLMKSELQTMHTTLNTTTTTTTTNCLNESVINSKDWERDSKLKIDTDNLFNIESDNLSLLSVQEPILRLTAYSPKWLNRCTSNLTLLRLQPNNTQSLKNNLQINQFSVDYIENKSPYEDKIIPECLKLLESRYLLKLQQKNCTSVSLSPFKVFTGGNITNRMNDTTKVNRHCITPEGQFEEGIISLISQPLHIYNYYFWIHYEPAIEKLFENPNDRRIESIGRRTDCYIQLTKYIRRNAKGFIQIMVNILAPTASALLKCCKLFDDKFPTFYASANLLLEYNDLIDLTNFRVFLPNLRKKLSTFSLLPTTDYLYSNIYNDFYDKNNCKPISNRHKLFYSTKSLRFKPFKQQLSHTTERILSRHRRQYYYSRQKGIPMNSNCQGEMIKFLPLSCTQSLDYYFTHQQQQLPLSNIY</sequence>
<dbReference type="Proteomes" id="UP000050795">
    <property type="component" value="Unassembled WGS sequence"/>
</dbReference>
<dbReference type="WBParaSite" id="TREG1_138800.1">
    <property type="protein sequence ID" value="TREG1_138800.1"/>
    <property type="gene ID" value="TREG1_138800"/>
</dbReference>
<accession>A0AA85J928</accession>